<sequence>MVTIDTTGTTAAYTSMEKTTTVPELTSRSEIDETGIELNRETFGWGSTSLTTFSTLRQTLSSDCYGINSAWPENSSAIVLKSQGTTTQFINENPTTEDGSKLYPCASDIYIPEHSTNIAAIAAGAAGGIVALTMIVIIGTYRRKRKLEVNESRSRSIPNQVKLESDVYIAMEEGIAIKSEVDSEIKVEVQDMTVTEQIVKGAKKKPMPGRIWGTR</sequence>
<accession>A0A1Y2C5D6</accession>
<dbReference type="EMBL" id="MCGO01000029">
    <property type="protein sequence ID" value="ORY42241.1"/>
    <property type="molecule type" value="Genomic_DNA"/>
</dbReference>
<name>A0A1Y2C5D6_9FUNG</name>
<evidence type="ECO:0000256" key="1">
    <source>
        <dbReference type="SAM" id="Phobius"/>
    </source>
</evidence>
<proteinExistence type="predicted"/>
<reference evidence="2 3" key="1">
    <citation type="submission" date="2016-07" db="EMBL/GenBank/DDBJ databases">
        <title>Pervasive Adenine N6-methylation of Active Genes in Fungi.</title>
        <authorList>
            <consortium name="DOE Joint Genome Institute"/>
            <person name="Mondo S.J."/>
            <person name="Dannebaum R.O."/>
            <person name="Kuo R.C."/>
            <person name="Labutti K."/>
            <person name="Haridas S."/>
            <person name="Kuo A."/>
            <person name="Salamov A."/>
            <person name="Ahrendt S.R."/>
            <person name="Lipzen A."/>
            <person name="Sullivan W."/>
            <person name="Andreopoulos W.B."/>
            <person name="Clum A."/>
            <person name="Lindquist E."/>
            <person name="Daum C."/>
            <person name="Ramamoorthy G.K."/>
            <person name="Gryganskyi A."/>
            <person name="Culley D."/>
            <person name="Magnuson J.K."/>
            <person name="James T.Y."/>
            <person name="O'Malley M.A."/>
            <person name="Stajich J.E."/>
            <person name="Spatafora J.W."/>
            <person name="Visel A."/>
            <person name="Grigoriev I.V."/>
        </authorList>
    </citation>
    <scope>NUCLEOTIDE SEQUENCE [LARGE SCALE GENOMIC DNA]</scope>
    <source>
        <strain evidence="2 3">JEL800</strain>
    </source>
</reference>
<keyword evidence="3" id="KW-1185">Reference proteome</keyword>
<keyword evidence="1" id="KW-1133">Transmembrane helix</keyword>
<evidence type="ECO:0000313" key="3">
    <source>
        <dbReference type="Proteomes" id="UP000193642"/>
    </source>
</evidence>
<dbReference type="Proteomes" id="UP000193642">
    <property type="component" value="Unassembled WGS sequence"/>
</dbReference>
<organism evidence="2 3">
    <name type="scientific">Rhizoclosmatium globosum</name>
    <dbReference type="NCBI Taxonomy" id="329046"/>
    <lineage>
        <taxon>Eukaryota</taxon>
        <taxon>Fungi</taxon>
        <taxon>Fungi incertae sedis</taxon>
        <taxon>Chytridiomycota</taxon>
        <taxon>Chytridiomycota incertae sedis</taxon>
        <taxon>Chytridiomycetes</taxon>
        <taxon>Chytridiales</taxon>
        <taxon>Chytriomycetaceae</taxon>
        <taxon>Rhizoclosmatium</taxon>
    </lineage>
</organism>
<keyword evidence="1" id="KW-0812">Transmembrane</keyword>
<gene>
    <name evidence="2" type="ORF">BCR33DRAFT_306479</name>
</gene>
<comment type="caution">
    <text evidence="2">The sequence shown here is derived from an EMBL/GenBank/DDBJ whole genome shotgun (WGS) entry which is preliminary data.</text>
</comment>
<feature type="transmembrane region" description="Helical" evidence="1">
    <location>
        <begin position="118"/>
        <end position="138"/>
    </location>
</feature>
<evidence type="ECO:0000313" key="2">
    <source>
        <dbReference type="EMBL" id="ORY42241.1"/>
    </source>
</evidence>
<protein>
    <submittedName>
        <fullName evidence="2">Uncharacterized protein</fullName>
    </submittedName>
</protein>
<keyword evidence="1" id="KW-0472">Membrane</keyword>
<dbReference type="AlphaFoldDB" id="A0A1Y2C5D6"/>